<dbReference type="AlphaFoldDB" id="A6NQE5"/>
<dbReference type="Proteomes" id="UP000003639">
    <property type="component" value="Unassembled WGS sequence"/>
</dbReference>
<dbReference type="EMBL" id="AAXG02000004">
    <property type="protein sequence ID" value="EDN01750.1"/>
    <property type="molecule type" value="Genomic_DNA"/>
</dbReference>
<protein>
    <submittedName>
        <fullName evidence="2">Uncharacterized protein</fullName>
    </submittedName>
</protein>
<evidence type="ECO:0000313" key="2">
    <source>
        <dbReference type="EMBL" id="EDN01750.1"/>
    </source>
</evidence>
<organism evidence="2 3">
    <name type="scientific">Pseudoflavonifractor capillosus ATCC 29799</name>
    <dbReference type="NCBI Taxonomy" id="411467"/>
    <lineage>
        <taxon>Bacteria</taxon>
        <taxon>Bacillati</taxon>
        <taxon>Bacillota</taxon>
        <taxon>Clostridia</taxon>
        <taxon>Eubacteriales</taxon>
        <taxon>Oscillospiraceae</taxon>
        <taxon>Pseudoflavonifractor</taxon>
    </lineage>
</organism>
<keyword evidence="1" id="KW-0812">Transmembrane</keyword>
<evidence type="ECO:0000313" key="3">
    <source>
        <dbReference type="Proteomes" id="UP000003639"/>
    </source>
</evidence>
<name>A6NQE5_9FIRM</name>
<reference evidence="2 3" key="2">
    <citation type="submission" date="2007-06" db="EMBL/GenBank/DDBJ databases">
        <title>Draft genome sequence of Pseudoflavonifractor capillosus ATCC 29799.</title>
        <authorList>
            <person name="Sudarsanam P."/>
            <person name="Ley R."/>
            <person name="Guruge J."/>
            <person name="Turnbaugh P.J."/>
            <person name="Mahowald M."/>
            <person name="Liep D."/>
            <person name="Gordon J."/>
        </authorList>
    </citation>
    <scope>NUCLEOTIDE SEQUENCE [LARGE SCALE GENOMIC DNA]</scope>
    <source>
        <strain evidence="2 3">ATCC 29799</strain>
    </source>
</reference>
<feature type="transmembrane region" description="Helical" evidence="1">
    <location>
        <begin position="67"/>
        <end position="88"/>
    </location>
</feature>
<dbReference type="STRING" id="411467.BACCAP_00415"/>
<comment type="caution">
    <text evidence="2">The sequence shown here is derived from an EMBL/GenBank/DDBJ whole genome shotgun (WGS) entry which is preliminary data.</text>
</comment>
<feature type="transmembrane region" description="Helical" evidence="1">
    <location>
        <begin position="100"/>
        <end position="118"/>
    </location>
</feature>
<feature type="transmembrane region" description="Helical" evidence="1">
    <location>
        <begin position="130"/>
        <end position="150"/>
    </location>
</feature>
<sequence length="171" mass="18165">MASFAYFPSLESRPPEGVLLQAMCPLKAFPSSVICFANATFPQGKATKIPQKEVSGMFHLLLAAPVLAVYGAAAIFVLSLPFWVGGLLQLVLTVFCRKKPVYAIPAVLGVAGVIVSGIKLVPSVGVGPVAVYWLLYFVELLLIFLVVYNIKRAVLGLIAKKKASTDAKNGG</sequence>
<keyword evidence="3" id="KW-1185">Reference proteome</keyword>
<accession>A6NQE5</accession>
<keyword evidence="1" id="KW-0472">Membrane</keyword>
<gene>
    <name evidence="2" type="ORF">BACCAP_00415</name>
</gene>
<evidence type="ECO:0000256" key="1">
    <source>
        <dbReference type="SAM" id="Phobius"/>
    </source>
</evidence>
<keyword evidence="1" id="KW-1133">Transmembrane helix</keyword>
<reference evidence="2 3" key="1">
    <citation type="submission" date="2007-04" db="EMBL/GenBank/DDBJ databases">
        <authorList>
            <person name="Fulton L."/>
            <person name="Clifton S."/>
            <person name="Fulton B."/>
            <person name="Xu J."/>
            <person name="Minx P."/>
            <person name="Pepin K.H."/>
            <person name="Johnson M."/>
            <person name="Thiruvilangam P."/>
            <person name="Bhonagiri V."/>
            <person name="Nash W.E."/>
            <person name="Mardis E.R."/>
            <person name="Wilson R.K."/>
        </authorList>
    </citation>
    <scope>NUCLEOTIDE SEQUENCE [LARGE SCALE GENOMIC DNA]</scope>
    <source>
        <strain evidence="2 3">ATCC 29799</strain>
    </source>
</reference>
<proteinExistence type="predicted"/>